<dbReference type="Proteomes" id="UP001174694">
    <property type="component" value="Unassembled WGS sequence"/>
</dbReference>
<keyword evidence="3" id="KW-1185">Reference proteome</keyword>
<evidence type="ECO:0000256" key="1">
    <source>
        <dbReference type="ARBA" id="ARBA00009003"/>
    </source>
</evidence>
<comment type="caution">
    <text evidence="2">The sequence shown here is derived from an EMBL/GenBank/DDBJ whole genome shotgun (WGS) entry which is preliminary data.</text>
</comment>
<dbReference type="PANTHER" id="PTHR31834:SF1">
    <property type="entry name" value="INITIATION-SPECIFIC ALPHA-1,6-MANNOSYLTRANSFERASE"/>
    <property type="match status" value="1"/>
</dbReference>
<dbReference type="EMBL" id="JANBVO010000032">
    <property type="protein sequence ID" value="KAJ9137854.1"/>
    <property type="molecule type" value="Genomic_DNA"/>
</dbReference>
<organism evidence="2 3">
    <name type="scientific">Pleurostoma richardsiae</name>
    <dbReference type="NCBI Taxonomy" id="41990"/>
    <lineage>
        <taxon>Eukaryota</taxon>
        <taxon>Fungi</taxon>
        <taxon>Dikarya</taxon>
        <taxon>Ascomycota</taxon>
        <taxon>Pezizomycotina</taxon>
        <taxon>Sordariomycetes</taxon>
        <taxon>Sordariomycetidae</taxon>
        <taxon>Calosphaeriales</taxon>
        <taxon>Pleurostomataceae</taxon>
        <taxon>Pleurostoma</taxon>
    </lineage>
</organism>
<dbReference type="InterPro" id="IPR029044">
    <property type="entry name" value="Nucleotide-diphossugar_trans"/>
</dbReference>
<dbReference type="PANTHER" id="PTHR31834">
    <property type="entry name" value="INITIATION-SPECIFIC ALPHA-1,6-MANNOSYLTRANSFERASE"/>
    <property type="match status" value="1"/>
</dbReference>
<gene>
    <name evidence="2" type="ORF">NKR23_g8814</name>
</gene>
<dbReference type="SUPFAM" id="SSF53448">
    <property type="entry name" value="Nucleotide-diphospho-sugar transferases"/>
    <property type="match status" value="1"/>
</dbReference>
<sequence length="357" mass="39672">MSTAVPSWASMRPVGQRLAKYADDLGLPRWPTQYASRSRSMRLLLTAILALLILHSVMWHTNLPISSPEAEAEAVSTLQQLFPEIMMSSNTTAARLPHIPPKIWQIFLDFTPSAISMPYVHSWITKSPSHSYTVLDSAGALALVVKLASTPGRSHMLPLFYAMSRRVLRADFLRYLILALEGGVYSDADTQMVRPLHEWVPEEFRASARLVVGLEADRSPPIPGTTYEVQFCQWTLAGAAGHPTFWTMAERILRRVEARPFESPPRAVEYSDADVLDVTGPAGWTEVVYEHLSMVTGTSVTWRNLTGIREPRLLGDTVVLPIDGFATGVPHSNASRTDTEQTMVKHLFVGAWRDGHG</sequence>
<dbReference type="InterPro" id="IPR007577">
    <property type="entry name" value="GlycoTrfase_DXD_sugar-bd_CS"/>
</dbReference>
<evidence type="ECO:0000313" key="3">
    <source>
        <dbReference type="Proteomes" id="UP001174694"/>
    </source>
</evidence>
<dbReference type="Gene3D" id="3.90.550.20">
    <property type="match status" value="1"/>
</dbReference>
<proteinExistence type="inferred from homology"/>
<dbReference type="InterPro" id="IPR039367">
    <property type="entry name" value="Och1-like"/>
</dbReference>
<evidence type="ECO:0000313" key="2">
    <source>
        <dbReference type="EMBL" id="KAJ9137854.1"/>
    </source>
</evidence>
<comment type="similarity">
    <text evidence="1">Belongs to the glycosyltransferase 32 family.</text>
</comment>
<accession>A0AA38VKT6</accession>
<dbReference type="Pfam" id="PF04488">
    <property type="entry name" value="Gly_transf_sug"/>
    <property type="match status" value="1"/>
</dbReference>
<protein>
    <submittedName>
        <fullName evidence="2">Glycosyltransferase, DXD sugar-binding motif protein</fullName>
    </submittedName>
</protein>
<dbReference type="GO" id="GO:0006487">
    <property type="term" value="P:protein N-linked glycosylation"/>
    <property type="evidence" value="ECO:0007669"/>
    <property type="project" value="TreeGrafter"/>
</dbReference>
<dbReference type="GO" id="GO:0000136">
    <property type="term" value="C:mannan polymerase complex"/>
    <property type="evidence" value="ECO:0007669"/>
    <property type="project" value="TreeGrafter"/>
</dbReference>
<reference evidence="2" key="1">
    <citation type="submission" date="2022-07" db="EMBL/GenBank/DDBJ databases">
        <title>Fungi with potential for degradation of polypropylene.</title>
        <authorList>
            <person name="Gostincar C."/>
        </authorList>
    </citation>
    <scope>NUCLEOTIDE SEQUENCE</scope>
    <source>
        <strain evidence="2">EXF-13308</strain>
    </source>
</reference>
<dbReference type="AlphaFoldDB" id="A0AA38VKT6"/>
<dbReference type="GO" id="GO:0000009">
    <property type="term" value="F:alpha-1,6-mannosyltransferase activity"/>
    <property type="evidence" value="ECO:0007669"/>
    <property type="project" value="InterPro"/>
</dbReference>
<name>A0AA38VKT6_9PEZI</name>